<dbReference type="Pfam" id="PF15801">
    <property type="entry name" value="zf-C6H2"/>
    <property type="match status" value="1"/>
</dbReference>
<dbReference type="RefSeq" id="XP_013905632.1">
    <property type="nucleotide sequence ID" value="XM_014050178.1"/>
</dbReference>
<dbReference type="KEGG" id="mng:MNEG_1347"/>
<dbReference type="InterPro" id="IPR031615">
    <property type="entry name" value="Zfn-C6H2"/>
</dbReference>
<evidence type="ECO:0000313" key="3">
    <source>
        <dbReference type="Proteomes" id="UP000054498"/>
    </source>
</evidence>
<dbReference type="OrthoDB" id="428734at2759"/>
<proteinExistence type="predicted"/>
<dbReference type="Proteomes" id="UP000054498">
    <property type="component" value="Unassembled WGS sequence"/>
</dbReference>
<dbReference type="EC" id="3.1.-.-" evidence="2"/>
<dbReference type="GO" id="GO:0016787">
    <property type="term" value="F:hydrolase activity"/>
    <property type="evidence" value="ECO:0007669"/>
    <property type="project" value="UniProtKB-KW"/>
</dbReference>
<keyword evidence="3" id="KW-1185">Reference proteome</keyword>
<dbReference type="AlphaFoldDB" id="A0A0D2K8W7"/>
<accession>A0A0D2K8W7</accession>
<feature type="domain" description="C6H2-type" evidence="1">
    <location>
        <begin position="74"/>
        <end position="114"/>
    </location>
</feature>
<dbReference type="STRING" id="145388.A0A0D2K8W7"/>
<reference evidence="2 3" key="1">
    <citation type="journal article" date="2013" name="BMC Genomics">
        <title>Reconstruction of the lipid metabolism for the microalga Monoraphidium neglectum from its genome sequence reveals characteristics suitable for biofuel production.</title>
        <authorList>
            <person name="Bogen C."/>
            <person name="Al-Dilaimi A."/>
            <person name="Albersmeier A."/>
            <person name="Wichmann J."/>
            <person name="Grundmann M."/>
            <person name="Rupp O."/>
            <person name="Lauersen K.J."/>
            <person name="Blifernez-Klassen O."/>
            <person name="Kalinowski J."/>
            <person name="Goesmann A."/>
            <person name="Mussgnug J.H."/>
            <person name="Kruse O."/>
        </authorList>
    </citation>
    <scope>NUCLEOTIDE SEQUENCE [LARGE SCALE GENOMIC DNA]</scope>
    <source>
        <strain evidence="2 3">SAG 48.87</strain>
    </source>
</reference>
<name>A0A0D2K8W7_9CHLO</name>
<dbReference type="EMBL" id="KK100351">
    <property type="protein sequence ID" value="KIZ06613.1"/>
    <property type="molecule type" value="Genomic_DNA"/>
</dbReference>
<evidence type="ECO:0000313" key="2">
    <source>
        <dbReference type="EMBL" id="KIZ06613.1"/>
    </source>
</evidence>
<gene>
    <name evidence="2" type="ORF">MNEG_1347</name>
</gene>
<sequence>MISIVSVRLPTGDTPVSTVTLEPYVLLKRGETVQSAEDMPSEGDPAGASPWQLRSRWFRSSIPRGGAVCSVHPEKEATIQCTVCLRSKVAQHLSYHCSPECFRSSWAQHQEYHRQAAANFAALGPRNA</sequence>
<dbReference type="GeneID" id="25730935"/>
<protein>
    <submittedName>
        <fullName evidence="2">CCR4-NOT transcription complex subunit6</fullName>
        <ecNumber evidence="2">3.1.-.-</ecNumber>
    </submittedName>
</protein>
<keyword evidence="2" id="KW-0378">Hydrolase</keyword>
<evidence type="ECO:0000259" key="1">
    <source>
        <dbReference type="Pfam" id="PF15801"/>
    </source>
</evidence>
<organism evidence="2 3">
    <name type="scientific">Monoraphidium neglectum</name>
    <dbReference type="NCBI Taxonomy" id="145388"/>
    <lineage>
        <taxon>Eukaryota</taxon>
        <taxon>Viridiplantae</taxon>
        <taxon>Chlorophyta</taxon>
        <taxon>core chlorophytes</taxon>
        <taxon>Chlorophyceae</taxon>
        <taxon>CS clade</taxon>
        <taxon>Sphaeropleales</taxon>
        <taxon>Selenastraceae</taxon>
        <taxon>Monoraphidium</taxon>
    </lineage>
</organism>